<feature type="region of interest" description="Disordered" evidence="2">
    <location>
        <begin position="385"/>
        <end position="425"/>
    </location>
</feature>
<protein>
    <submittedName>
        <fullName evidence="3">Uncharacterized protein</fullName>
    </submittedName>
</protein>
<organism evidence="3 4">
    <name type="scientific">Kipferlia bialata</name>
    <dbReference type="NCBI Taxonomy" id="797122"/>
    <lineage>
        <taxon>Eukaryota</taxon>
        <taxon>Metamonada</taxon>
        <taxon>Carpediemonas-like organisms</taxon>
        <taxon>Kipferlia</taxon>
    </lineage>
</organism>
<feature type="compositionally biased region" description="Basic and acidic residues" evidence="2">
    <location>
        <begin position="414"/>
        <end position="425"/>
    </location>
</feature>
<evidence type="ECO:0000256" key="1">
    <source>
        <dbReference type="SAM" id="Coils"/>
    </source>
</evidence>
<feature type="compositionally biased region" description="Basic and acidic residues" evidence="2">
    <location>
        <begin position="146"/>
        <end position="159"/>
    </location>
</feature>
<gene>
    <name evidence="3" type="ORF">KIPB_008663</name>
</gene>
<reference evidence="3 4" key="1">
    <citation type="journal article" date="2018" name="PLoS ONE">
        <title>The draft genome of Kipferlia bialata reveals reductive genome evolution in fornicate parasites.</title>
        <authorList>
            <person name="Tanifuji G."/>
            <person name="Takabayashi S."/>
            <person name="Kume K."/>
            <person name="Takagi M."/>
            <person name="Nakayama T."/>
            <person name="Kamikawa R."/>
            <person name="Inagaki Y."/>
            <person name="Hashimoto T."/>
        </authorList>
    </citation>
    <scope>NUCLEOTIDE SEQUENCE [LARGE SCALE GENOMIC DNA]</scope>
    <source>
        <strain evidence="3">NY0173</strain>
    </source>
</reference>
<comment type="caution">
    <text evidence="3">The sequence shown here is derived from an EMBL/GenBank/DDBJ whole genome shotgun (WGS) entry which is preliminary data.</text>
</comment>
<feature type="region of interest" description="Disordered" evidence="2">
    <location>
        <begin position="128"/>
        <end position="159"/>
    </location>
</feature>
<evidence type="ECO:0000313" key="3">
    <source>
        <dbReference type="EMBL" id="GIQ86753.1"/>
    </source>
</evidence>
<name>A0A9K3D2P5_9EUKA</name>
<feature type="coiled-coil region" evidence="1">
    <location>
        <begin position="1129"/>
        <end position="1157"/>
    </location>
</feature>
<feature type="compositionally biased region" description="Basic and acidic residues" evidence="2">
    <location>
        <begin position="1018"/>
        <end position="1028"/>
    </location>
</feature>
<evidence type="ECO:0000256" key="2">
    <source>
        <dbReference type="SAM" id="MobiDB-lite"/>
    </source>
</evidence>
<keyword evidence="1" id="KW-0175">Coiled coil</keyword>
<feature type="region of interest" description="Disordered" evidence="2">
    <location>
        <begin position="902"/>
        <end position="1121"/>
    </location>
</feature>
<dbReference type="EMBL" id="BDIP01002739">
    <property type="protein sequence ID" value="GIQ86753.1"/>
    <property type="molecule type" value="Genomic_DNA"/>
</dbReference>
<accession>A0A9K3D2P5</accession>
<evidence type="ECO:0000313" key="4">
    <source>
        <dbReference type="Proteomes" id="UP000265618"/>
    </source>
</evidence>
<feature type="compositionally biased region" description="Basic and acidic residues" evidence="2">
    <location>
        <begin position="1205"/>
        <end position="1216"/>
    </location>
</feature>
<proteinExistence type="predicted"/>
<feature type="compositionally biased region" description="Basic and acidic residues" evidence="2">
    <location>
        <begin position="1074"/>
        <end position="1092"/>
    </location>
</feature>
<keyword evidence="4" id="KW-1185">Reference proteome</keyword>
<sequence length="1293" mass="140443">MTPAQRARGVKRGGRIKEVCPNGKFEIAGIERVPPTTGEGERRRHTLGHLSRGVRKGLPLDGSGTLPSYTVVAVSLTGQESEGEPPREGEIEGAVIVRQEYESYMGGVYCLPTSEALSLSLPANRVTPSTHAQEDEDAAVGVPLLEKSKREKERKKEREKNRVVTLSGFIHVLVLAATESSPMLPVSTPITPIPIPDGRVDTPHPYQETAVADTDTDSPPPCSLAYAVSPTDTSPVHMDEVLIPVQCTFTRAEGRRGAGAYRCSSVTIRNRPIRSTTLRQEVHYQRYDSITECRGSLFCLSARQGTRKRDAPCRVTVYPPRTGLLFSQSQPYHDVRDSLRLRLSQFGPSLPVLPVQHDTRPLLRGSIRVSVHDMGTHITLSQTTCTSMDIGGGDEETGGEGSGDPSPAGLSGEIPKDRDTRPEDTHGDFTVKIWSLGSPASLGSLTHLSDIPIVPHRVCVSSSGTHACASRQHSRSSCLSAACALEPSLYTLCSSVVVCTGRVGDGDCSTRVVSLPYGCEPYAVTTYTEGDANAVICGDVLQVARLSVAGEASPAGPSIALPPTHCVRHSDVRVQGRGTVCRVSLSMASLFTGLVSAVGEGGSAGDVTLCLSESETLSVRVWFFLIYCMGMSTRDLLCMSPLPPSLLSPCALTMLGVGDGVRHLLSDAQVGWSGTDRRRAFCVLFHVLMRCARLDIHTLLTPTSCDTDSALPCPPCMHRQDTGADTPSGVQSPAGSTPCTPYYTGRASSNDSPLLFKDIPGGPGYIPIGMSLELASALYSLHPANPFAIADVSALYGTYRAQTLPVSIARVAAPLRPLFRPYTALLGVPGLAALNKCLLAAFKGVERYVGVCVQHVPTPAQGEERRLGLLCDPLCDATVSYVVAHERLLRVRYDGSLHTKHTAGVGAGRDYEDEEADGEYGAGEYRETQGVQCQSGMVERESRDPSREARHPLTTQSLAAPSRPRTVLSIDTDLDTSDSDSGVGGDMSPQFERCDRAQPSPSDSYSASGRGSDMYLEDSDRERGRESGGDSSDDEGVGESRPRDGGDSDSATDDAQYGSACGESGDTNIMSLMWRRETERLRERERERKEGEPVIGESESLEESVHSAKGMYSLPSSLDRGISGLASREYELRERERQAIQERREAEEELRDRERDRELRAVTYLKYEESLIRDRERGTEGEGPVLVCLPLDLYLEHKARKRREARQGGEGDRTPEGEEGDQALIDHYMQPLVAVRDAELEIDRQARWEREMEAELTRSARVRHMQLEAEEGSDSDGQDGNDMTMFCLESRLE</sequence>
<feature type="compositionally biased region" description="Polar residues" evidence="2">
    <location>
        <begin position="999"/>
        <end position="1009"/>
    </location>
</feature>
<feature type="region of interest" description="Disordered" evidence="2">
    <location>
        <begin position="1202"/>
        <end position="1221"/>
    </location>
</feature>
<feature type="compositionally biased region" description="Basic and acidic residues" evidence="2">
    <location>
        <begin position="938"/>
        <end position="951"/>
    </location>
</feature>
<dbReference type="Proteomes" id="UP000265618">
    <property type="component" value="Unassembled WGS sequence"/>
</dbReference>